<accession>A0A850DYM4</accession>
<sequence>MAEPRRTGRSLEVLRAEAAEEIAVLVEHRSRAGEDPWEFMPLLPTVDEQVVLILQAESVELDAAIGQRSAHWAVHPASGHGTELGEEYHRLRRIALLHPELTPAVWKLMGALPGDH</sequence>
<proteinExistence type="predicted"/>
<organism evidence="1 2">
    <name type="scientific">Curtobacterium citreum</name>
    <dbReference type="NCBI Taxonomy" id="2036"/>
    <lineage>
        <taxon>Bacteria</taxon>
        <taxon>Bacillati</taxon>
        <taxon>Actinomycetota</taxon>
        <taxon>Actinomycetes</taxon>
        <taxon>Micrococcales</taxon>
        <taxon>Microbacteriaceae</taxon>
        <taxon>Curtobacterium</taxon>
    </lineage>
</organism>
<dbReference type="RefSeq" id="WP_174778588.1">
    <property type="nucleotide sequence ID" value="NZ_BAAAWP010000001.1"/>
</dbReference>
<dbReference type="EMBL" id="JABMCG010000110">
    <property type="protein sequence ID" value="NUU28622.1"/>
    <property type="molecule type" value="Genomic_DNA"/>
</dbReference>
<gene>
    <name evidence="1" type="ORF">HP467_10945</name>
</gene>
<evidence type="ECO:0000313" key="2">
    <source>
        <dbReference type="Proteomes" id="UP000539146"/>
    </source>
</evidence>
<evidence type="ECO:0000313" key="1">
    <source>
        <dbReference type="EMBL" id="NUU28622.1"/>
    </source>
</evidence>
<reference evidence="1 2" key="1">
    <citation type="submission" date="2020-05" db="EMBL/GenBank/DDBJ databases">
        <title>Genome Sequencing of Type Strains.</title>
        <authorList>
            <person name="Lemaire J.F."/>
            <person name="Inderbitzin P."/>
            <person name="Gregorio O.A."/>
            <person name="Collins S.B."/>
            <person name="Wespe N."/>
            <person name="Knight-Connoni V."/>
        </authorList>
    </citation>
    <scope>NUCLEOTIDE SEQUENCE [LARGE SCALE GENOMIC DNA]</scope>
    <source>
        <strain evidence="1 2">DSM 20512</strain>
    </source>
</reference>
<dbReference type="AlphaFoldDB" id="A0A850DYM4"/>
<comment type="caution">
    <text evidence="1">The sequence shown here is derived from an EMBL/GenBank/DDBJ whole genome shotgun (WGS) entry which is preliminary data.</text>
</comment>
<dbReference type="Proteomes" id="UP000539146">
    <property type="component" value="Unassembled WGS sequence"/>
</dbReference>
<name>A0A850DYM4_9MICO</name>
<protein>
    <submittedName>
        <fullName evidence="1">Tryptophan synthase subunit alpha</fullName>
    </submittedName>
</protein>